<feature type="non-terminal residue" evidence="1">
    <location>
        <position position="1"/>
    </location>
</feature>
<dbReference type="AlphaFoldDB" id="A0A9N9NBG5"/>
<protein>
    <submittedName>
        <fullName evidence="1">8440_t:CDS:1</fullName>
    </submittedName>
</protein>
<dbReference type="Proteomes" id="UP000789759">
    <property type="component" value="Unassembled WGS sequence"/>
</dbReference>
<reference evidence="1" key="1">
    <citation type="submission" date="2021-06" db="EMBL/GenBank/DDBJ databases">
        <authorList>
            <person name="Kallberg Y."/>
            <person name="Tangrot J."/>
            <person name="Rosling A."/>
        </authorList>
    </citation>
    <scope>NUCLEOTIDE SEQUENCE</scope>
    <source>
        <strain evidence="1">FL966</strain>
    </source>
</reference>
<sequence length="48" mass="5518">EEKCRAVELAHYTLNSHVAQLYSLDLTMLGRWVKKFSQDSSPHSQKNA</sequence>
<accession>A0A9N9NBG5</accession>
<name>A0A9N9NBG5_9GLOM</name>
<dbReference type="OrthoDB" id="2331338at2759"/>
<gene>
    <name evidence="1" type="ORF">CPELLU_LOCUS12707</name>
</gene>
<keyword evidence="2" id="KW-1185">Reference proteome</keyword>
<dbReference type="EMBL" id="CAJVQA010012584">
    <property type="protein sequence ID" value="CAG8717813.1"/>
    <property type="molecule type" value="Genomic_DNA"/>
</dbReference>
<proteinExistence type="predicted"/>
<comment type="caution">
    <text evidence="1">The sequence shown here is derived from an EMBL/GenBank/DDBJ whole genome shotgun (WGS) entry which is preliminary data.</text>
</comment>
<organism evidence="1 2">
    <name type="scientific">Cetraspora pellucida</name>
    <dbReference type="NCBI Taxonomy" id="1433469"/>
    <lineage>
        <taxon>Eukaryota</taxon>
        <taxon>Fungi</taxon>
        <taxon>Fungi incertae sedis</taxon>
        <taxon>Mucoromycota</taxon>
        <taxon>Glomeromycotina</taxon>
        <taxon>Glomeromycetes</taxon>
        <taxon>Diversisporales</taxon>
        <taxon>Gigasporaceae</taxon>
        <taxon>Cetraspora</taxon>
    </lineage>
</organism>
<evidence type="ECO:0000313" key="1">
    <source>
        <dbReference type="EMBL" id="CAG8717813.1"/>
    </source>
</evidence>
<evidence type="ECO:0000313" key="2">
    <source>
        <dbReference type="Proteomes" id="UP000789759"/>
    </source>
</evidence>